<protein>
    <submittedName>
        <fullName evidence="2">Uncharacterized protein</fullName>
    </submittedName>
</protein>
<dbReference type="AlphaFoldDB" id="A0A8J5WP65"/>
<evidence type="ECO:0000256" key="1">
    <source>
        <dbReference type="SAM" id="MobiDB-lite"/>
    </source>
</evidence>
<reference evidence="2" key="1">
    <citation type="journal article" date="2021" name="bioRxiv">
        <title>Whole Genome Assembly and Annotation of Northern Wild Rice, Zizania palustris L., Supports a Whole Genome Duplication in the Zizania Genus.</title>
        <authorList>
            <person name="Haas M."/>
            <person name="Kono T."/>
            <person name="Macchietto M."/>
            <person name="Millas R."/>
            <person name="McGilp L."/>
            <person name="Shao M."/>
            <person name="Duquette J."/>
            <person name="Hirsch C.N."/>
            <person name="Kimball J."/>
        </authorList>
    </citation>
    <scope>NUCLEOTIDE SEQUENCE</scope>
    <source>
        <tissue evidence="2">Fresh leaf tissue</tissue>
    </source>
</reference>
<evidence type="ECO:0000313" key="2">
    <source>
        <dbReference type="EMBL" id="KAG8092244.1"/>
    </source>
</evidence>
<accession>A0A8J5WP65</accession>
<evidence type="ECO:0000313" key="3">
    <source>
        <dbReference type="Proteomes" id="UP000729402"/>
    </source>
</evidence>
<keyword evidence="3" id="KW-1185">Reference proteome</keyword>
<proteinExistence type="predicted"/>
<comment type="caution">
    <text evidence="2">The sequence shown here is derived from an EMBL/GenBank/DDBJ whole genome shotgun (WGS) entry which is preliminary data.</text>
</comment>
<name>A0A8J5WP65_ZIZPA</name>
<sequence length="125" mass="13715">MRLMVTSSCSSAFRRGKWLARDQMVCRRSSSCRRRVGYLGDAGGMHRLSLGISPSGICLASESSEGATGRVVFFGPRLQLHRAEQEQGGDSVTPHFVSENPRRRSRVARSSSMGSKTRLRAPLST</sequence>
<organism evidence="2 3">
    <name type="scientific">Zizania palustris</name>
    <name type="common">Northern wild rice</name>
    <dbReference type="NCBI Taxonomy" id="103762"/>
    <lineage>
        <taxon>Eukaryota</taxon>
        <taxon>Viridiplantae</taxon>
        <taxon>Streptophyta</taxon>
        <taxon>Embryophyta</taxon>
        <taxon>Tracheophyta</taxon>
        <taxon>Spermatophyta</taxon>
        <taxon>Magnoliopsida</taxon>
        <taxon>Liliopsida</taxon>
        <taxon>Poales</taxon>
        <taxon>Poaceae</taxon>
        <taxon>BOP clade</taxon>
        <taxon>Oryzoideae</taxon>
        <taxon>Oryzeae</taxon>
        <taxon>Zizaniinae</taxon>
        <taxon>Zizania</taxon>
    </lineage>
</organism>
<gene>
    <name evidence="2" type="ORF">GUJ93_ZPchr0012g19037</name>
</gene>
<dbReference type="EMBL" id="JAAALK010000080">
    <property type="protein sequence ID" value="KAG8092244.1"/>
    <property type="molecule type" value="Genomic_DNA"/>
</dbReference>
<reference evidence="2" key="2">
    <citation type="submission" date="2021-02" db="EMBL/GenBank/DDBJ databases">
        <authorList>
            <person name="Kimball J.A."/>
            <person name="Haas M.W."/>
            <person name="Macchietto M."/>
            <person name="Kono T."/>
            <person name="Duquette J."/>
            <person name="Shao M."/>
        </authorList>
    </citation>
    <scope>NUCLEOTIDE SEQUENCE</scope>
    <source>
        <tissue evidence="2">Fresh leaf tissue</tissue>
    </source>
</reference>
<dbReference type="Proteomes" id="UP000729402">
    <property type="component" value="Unassembled WGS sequence"/>
</dbReference>
<feature type="region of interest" description="Disordered" evidence="1">
    <location>
        <begin position="82"/>
        <end position="125"/>
    </location>
</feature>